<evidence type="ECO:0000259" key="3">
    <source>
        <dbReference type="Pfam" id="PF02525"/>
    </source>
</evidence>
<gene>
    <name evidence="4" type="ORF">KCX74_03970</name>
</gene>
<accession>A0A941I959</accession>
<dbReference type="Proteomes" id="UP000675284">
    <property type="component" value="Unassembled WGS sequence"/>
</dbReference>
<dbReference type="AlphaFoldDB" id="A0A941I959"/>
<sequence>MKIMTLLGSSRKDGNTAYLTDKALDGIEHKRVFLLDKQLNPIIDQRHDKDGFETVDDDYEALFFEFLKYDTYFFVTPVYWFGMSGQMKIFFDRWSQYMKDKRIDFWEAFRGKKAYVIVTGEKPDPKTAALPLIQQFNYIFQYMDMEFVDYVIGKGNKPNDILSDGYALEKMKLWNSEIKTQLKPTTVIN</sequence>
<comment type="caution">
    <text evidence="4">The sequence shown here is derived from an EMBL/GenBank/DDBJ whole genome shotgun (WGS) entry which is preliminary data.</text>
</comment>
<dbReference type="PANTHER" id="PTHR43278">
    <property type="entry name" value="NAD(P)H-DEPENDENT FMN-CONTAINING OXIDOREDUCTASE YWQN-RELATED"/>
    <property type="match status" value="1"/>
</dbReference>
<dbReference type="Gene3D" id="3.40.50.360">
    <property type="match status" value="1"/>
</dbReference>
<protein>
    <submittedName>
        <fullName evidence="4">Flavodoxin family protein</fullName>
    </submittedName>
</protein>
<dbReference type="InterPro" id="IPR003680">
    <property type="entry name" value="Flavodoxin_fold"/>
</dbReference>
<dbReference type="InterPro" id="IPR029039">
    <property type="entry name" value="Flavoprotein-like_sf"/>
</dbReference>
<evidence type="ECO:0000256" key="2">
    <source>
        <dbReference type="ARBA" id="ARBA00022643"/>
    </source>
</evidence>
<dbReference type="PANTHER" id="PTHR43278:SF4">
    <property type="entry name" value="NAD(P)H-DEPENDENT FMN-CONTAINING OXIDOREDUCTASE YWQN-RELATED"/>
    <property type="match status" value="1"/>
</dbReference>
<organism evidence="4 5">
    <name type="scientific">Virgibacillus salarius</name>
    <dbReference type="NCBI Taxonomy" id="447199"/>
    <lineage>
        <taxon>Bacteria</taxon>
        <taxon>Bacillati</taxon>
        <taxon>Bacillota</taxon>
        <taxon>Bacilli</taxon>
        <taxon>Bacillales</taxon>
        <taxon>Bacillaceae</taxon>
        <taxon>Virgibacillus</taxon>
    </lineage>
</organism>
<name>A0A941I959_9BACI</name>
<dbReference type="InterPro" id="IPR051796">
    <property type="entry name" value="ISF_SsuE-like"/>
</dbReference>
<evidence type="ECO:0000256" key="1">
    <source>
        <dbReference type="ARBA" id="ARBA00022630"/>
    </source>
</evidence>
<evidence type="ECO:0000313" key="4">
    <source>
        <dbReference type="EMBL" id="MBR7795198.1"/>
    </source>
</evidence>
<feature type="domain" description="Flavodoxin-like fold" evidence="3">
    <location>
        <begin position="1"/>
        <end position="157"/>
    </location>
</feature>
<keyword evidence="5" id="KW-1185">Reference proteome</keyword>
<dbReference type="SUPFAM" id="SSF52218">
    <property type="entry name" value="Flavoproteins"/>
    <property type="match status" value="1"/>
</dbReference>
<reference evidence="4" key="1">
    <citation type="submission" date="2021-04" db="EMBL/GenBank/DDBJ databases">
        <title>Isolation and polyphasic classification of algal microorganism.</title>
        <authorList>
            <person name="Wang S."/>
        </authorList>
    </citation>
    <scope>NUCLEOTIDE SEQUENCE</scope>
    <source>
        <strain evidence="4">720a</strain>
    </source>
</reference>
<dbReference type="Pfam" id="PF02525">
    <property type="entry name" value="Flavodoxin_2"/>
    <property type="match status" value="1"/>
</dbReference>
<keyword evidence="2" id="KW-0288">FMN</keyword>
<proteinExistence type="predicted"/>
<evidence type="ECO:0000313" key="5">
    <source>
        <dbReference type="Proteomes" id="UP000675284"/>
    </source>
</evidence>
<dbReference type="EMBL" id="JAGSOT010000007">
    <property type="protein sequence ID" value="MBR7795198.1"/>
    <property type="molecule type" value="Genomic_DNA"/>
</dbReference>
<keyword evidence="1" id="KW-0285">Flavoprotein</keyword>